<sequence length="140" mass="15790">MKFIALLFVCFSFNVFAEKTLSGEISQTQSVEKAVNYYLDGSKLGDPDIVAKAFHETAKIQGVKDGALKTYELEQFLGFFSKDKPGTHITSIIAVDIENTAASVRAEWDMGTWKYVDYLSLLKFGDEWKIVNKIYTVVQK</sequence>
<keyword evidence="3" id="KW-1185">Reference proteome</keyword>
<evidence type="ECO:0000313" key="2">
    <source>
        <dbReference type="EMBL" id="GHE97625.1"/>
    </source>
</evidence>
<keyword evidence="1" id="KW-0732">Signal</keyword>
<protein>
    <recommendedName>
        <fullName evidence="4">Nuclear transport factor 2 family protein</fullName>
    </recommendedName>
</protein>
<dbReference type="InterPro" id="IPR032710">
    <property type="entry name" value="NTF2-like_dom_sf"/>
</dbReference>
<proteinExistence type="predicted"/>
<dbReference type="RefSeq" id="WP_189378977.1">
    <property type="nucleotide sequence ID" value="NZ_BNAH01000012.1"/>
</dbReference>
<evidence type="ECO:0000256" key="1">
    <source>
        <dbReference type="SAM" id="SignalP"/>
    </source>
</evidence>
<dbReference type="EMBL" id="BNAH01000012">
    <property type="protein sequence ID" value="GHE97625.1"/>
    <property type="molecule type" value="Genomic_DNA"/>
</dbReference>
<feature type="chain" id="PRO_5045242114" description="Nuclear transport factor 2 family protein" evidence="1">
    <location>
        <begin position="18"/>
        <end position="140"/>
    </location>
</feature>
<dbReference type="Pfam" id="PF12893">
    <property type="entry name" value="Lumazine_bd_2"/>
    <property type="match status" value="1"/>
</dbReference>
<accession>A0ABQ3IXL5</accession>
<dbReference type="InterPro" id="IPR039437">
    <property type="entry name" value="FrzH/put_lumazine-bd"/>
</dbReference>
<gene>
    <name evidence="2" type="ORF">GCM10011501_29060</name>
</gene>
<dbReference type="Proteomes" id="UP000626370">
    <property type="component" value="Unassembled WGS sequence"/>
</dbReference>
<dbReference type="Gene3D" id="3.10.450.50">
    <property type="match status" value="1"/>
</dbReference>
<feature type="signal peptide" evidence="1">
    <location>
        <begin position="1"/>
        <end position="17"/>
    </location>
</feature>
<name>A0ABQ3IXL5_9GAMM</name>
<reference evidence="3" key="1">
    <citation type="journal article" date="2019" name="Int. J. Syst. Evol. Microbiol.">
        <title>The Global Catalogue of Microorganisms (GCM) 10K type strain sequencing project: providing services to taxonomists for standard genome sequencing and annotation.</title>
        <authorList>
            <consortium name="The Broad Institute Genomics Platform"/>
            <consortium name="The Broad Institute Genome Sequencing Center for Infectious Disease"/>
            <person name="Wu L."/>
            <person name="Ma J."/>
        </authorList>
    </citation>
    <scope>NUCLEOTIDE SEQUENCE [LARGE SCALE GENOMIC DNA]</scope>
    <source>
        <strain evidence="3">CGMCC 1.15922</strain>
    </source>
</reference>
<dbReference type="SUPFAM" id="SSF54427">
    <property type="entry name" value="NTF2-like"/>
    <property type="match status" value="1"/>
</dbReference>
<evidence type="ECO:0008006" key="4">
    <source>
        <dbReference type="Google" id="ProtNLM"/>
    </source>
</evidence>
<comment type="caution">
    <text evidence="2">The sequence shown here is derived from an EMBL/GenBank/DDBJ whole genome shotgun (WGS) entry which is preliminary data.</text>
</comment>
<evidence type="ECO:0000313" key="3">
    <source>
        <dbReference type="Proteomes" id="UP000626370"/>
    </source>
</evidence>
<organism evidence="2 3">
    <name type="scientific">Thalassotalea profundi</name>
    <dbReference type="NCBI Taxonomy" id="2036687"/>
    <lineage>
        <taxon>Bacteria</taxon>
        <taxon>Pseudomonadati</taxon>
        <taxon>Pseudomonadota</taxon>
        <taxon>Gammaproteobacteria</taxon>
        <taxon>Alteromonadales</taxon>
        <taxon>Colwelliaceae</taxon>
        <taxon>Thalassotalea</taxon>
    </lineage>
</organism>